<evidence type="ECO:0000256" key="10">
    <source>
        <dbReference type="ARBA" id="ARBA00023136"/>
    </source>
</evidence>
<dbReference type="InterPro" id="IPR036097">
    <property type="entry name" value="HisK_dim/P_sf"/>
</dbReference>
<dbReference type="InterPro" id="IPR000014">
    <property type="entry name" value="PAS"/>
</dbReference>
<dbReference type="InterPro" id="IPR036890">
    <property type="entry name" value="HATPase_C_sf"/>
</dbReference>
<dbReference type="EC" id="2.7.13.3" evidence="3"/>
<dbReference type="Pfam" id="PF00989">
    <property type="entry name" value="PAS"/>
    <property type="match status" value="1"/>
</dbReference>
<dbReference type="GO" id="GO:0005524">
    <property type="term" value="F:ATP binding"/>
    <property type="evidence" value="ECO:0007669"/>
    <property type="project" value="UniProtKB-KW"/>
</dbReference>
<dbReference type="PRINTS" id="PR00344">
    <property type="entry name" value="BCTRLSENSOR"/>
</dbReference>
<dbReference type="Pfam" id="PF01590">
    <property type="entry name" value="GAF"/>
    <property type="match status" value="1"/>
</dbReference>
<keyword evidence="4 11" id="KW-0597">Phosphoprotein</keyword>
<comment type="catalytic activity">
    <reaction evidence="1">
        <text>ATP + protein L-histidine = ADP + protein N-phospho-L-histidine.</text>
        <dbReference type="EC" id="2.7.13.3"/>
    </reaction>
</comment>
<dbReference type="InterPro" id="IPR003018">
    <property type="entry name" value="GAF"/>
</dbReference>
<dbReference type="InterPro" id="IPR013767">
    <property type="entry name" value="PAS_fold"/>
</dbReference>
<dbReference type="GO" id="GO:0005886">
    <property type="term" value="C:plasma membrane"/>
    <property type="evidence" value="ECO:0007669"/>
    <property type="project" value="TreeGrafter"/>
</dbReference>
<evidence type="ECO:0000256" key="3">
    <source>
        <dbReference type="ARBA" id="ARBA00012438"/>
    </source>
</evidence>
<dbReference type="Pfam" id="PF02518">
    <property type="entry name" value="HATPase_c"/>
    <property type="match status" value="1"/>
</dbReference>
<evidence type="ECO:0000259" key="14">
    <source>
        <dbReference type="PROSITE" id="PS50112"/>
    </source>
</evidence>
<reference evidence="15 16" key="1">
    <citation type="submission" date="2018-03" db="EMBL/GenBank/DDBJ databases">
        <title>Genomic Encyclopedia of Archaeal and Bacterial Type Strains, Phase II (KMG-II): from individual species to whole genera.</title>
        <authorList>
            <person name="Goeker M."/>
        </authorList>
    </citation>
    <scope>NUCLEOTIDE SEQUENCE [LARGE SCALE GENOMIC DNA]</scope>
    <source>
        <strain evidence="15 16">DSM 17586</strain>
    </source>
</reference>
<evidence type="ECO:0000256" key="6">
    <source>
        <dbReference type="ARBA" id="ARBA00022741"/>
    </source>
</evidence>
<dbReference type="Proteomes" id="UP000242133">
    <property type="component" value="Unassembled WGS sequence"/>
</dbReference>
<evidence type="ECO:0000256" key="7">
    <source>
        <dbReference type="ARBA" id="ARBA00022777"/>
    </source>
</evidence>
<evidence type="ECO:0000256" key="9">
    <source>
        <dbReference type="ARBA" id="ARBA00023012"/>
    </source>
</evidence>
<dbReference type="Gene3D" id="3.30.450.40">
    <property type="match status" value="2"/>
</dbReference>
<keyword evidence="10" id="KW-0472">Membrane</keyword>
<keyword evidence="5" id="KW-0808">Transferase</keyword>
<dbReference type="PANTHER" id="PTHR43047">
    <property type="entry name" value="TWO-COMPONENT HISTIDINE PROTEIN KINASE"/>
    <property type="match status" value="1"/>
</dbReference>
<evidence type="ECO:0000256" key="4">
    <source>
        <dbReference type="ARBA" id="ARBA00022553"/>
    </source>
</evidence>
<name>A0A2P8ER44_9GAMM</name>
<evidence type="ECO:0000313" key="16">
    <source>
        <dbReference type="Proteomes" id="UP000242133"/>
    </source>
</evidence>
<dbReference type="SMART" id="SM00387">
    <property type="entry name" value="HATPase_c"/>
    <property type="match status" value="1"/>
</dbReference>
<dbReference type="InterPro" id="IPR005467">
    <property type="entry name" value="His_kinase_dom"/>
</dbReference>
<dbReference type="InterPro" id="IPR001789">
    <property type="entry name" value="Sig_transdc_resp-reg_receiver"/>
</dbReference>
<sequence>MAVNDRPTNDDQRVAHLHALNILDTPREDAFDNMTRLVAELFGVPIALVSLVDRERQWFKSAQGLCSVQTARDISFCSHVVFNAAPLVVSDATQDPRFAANPLVAGEPYIRFYAGVPILSDGFILGTLCLIDTRARDLSAAELERLQLLALQVEQLILLHRQAHRLGVEIDQTSTVNAQYEAIIQGAAAGVVRINGRGRMLEVNRFVCDMLGYDEQELLGQNVKMLMPMAYAVAHDGYLGAYQRSGEAKVIGKGREVEAQHGDGHSIPVHLAVSEVHLGAKSDDHDSRQFIGIISDLRDVHAAREREQKERALLEVLHHGLTDYRALVSGNTLWRFLKEALKELTHSEYALIGEVVQQNDTPALKVHAITDLSWSDKSRHLMEQLVSGNMMLSSPSTMLGRVFAGGEIVLSNDMQNDPRGGHLPPGHPALTRYLGVPIVDRGRLIGMYAIANAPQDYDESLVEWLKPFTSTCALLINLYRQLNEQDRFTEELRIAKEQAETASQAKTDFLSSMSHELRTPLNSILGFAQLLENSRTPLPERQKRQAGQIIRSGRHLLELINEVLDLARIESGNMQVSMEPVNAQDVIQDAIEIIQPLAAEQGLKLHFPAPERCGVHVLGDYTRTKQVLINLLSNAVKYNRESGTVTLQCEVIGDLYRITVSDTGRGIPESRLAELFQPFNRLGAESGSIEGTGVGLVLTRQLIGLMQGEMGVVSREGEGSDFWFELPLYNGQFDQPTETEAVKIQADLPPPAVSHRILYIEDNPANQRLIKELFDDQADIELICAHDAEQGIELVFSESPDLILMDIDLPGMSGFDAQKILRRNPLTSKLPVLAISASASSHNIRRARDAGFIDYLTKPVDLLALMQHVKQILS</sequence>
<organism evidence="15 16">
    <name type="scientific">Marinobacterium halophilum</name>
    <dbReference type="NCBI Taxonomy" id="267374"/>
    <lineage>
        <taxon>Bacteria</taxon>
        <taxon>Pseudomonadati</taxon>
        <taxon>Pseudomonadota</taxon>
        <taxon>Gammaproteobacteria</taxon>
        <taxon>Oceanospirillales</taxon>
        <taxon>Oceanospirillaceae</taxon>
        <taxon>Marinobacterium</taxon>
    </lineage>
</organism>
<evidence type="ECO:0000256" key="5">
    <source>
        <dbReference type="ARBA" id="ARBA00022679"/>
    </source>
</evidence>
<feature type="modified residue" description="4-aspartylphosphate" evidence="11">
    <location>
        <position position="806"/>
    </location>
</feature>
<dbReference type="Pfam" id="PF00512">
    <property type="entry name" value="HisKA"/>
    <property type="match status" value="1"/>
</dbReference>
<dbReference type="InterPro" id="IPR029016">
    <property type="entry name" value="GAF-like_dom_sf"/>
</dbReference>
<dbReference type="Gene3D" id="3.40.50.2300">
    <property type="match status" value="1"/>
</dbReference>
<dbReference type="Gene3D" id="3.30.565.10">
    <property type="entry name" value="Histidine kinase-like ATPase, C-terminal domain"/>
    <property type="match status" value="1"/>
</dbReference>
<dbReference type="FunFam" id="1.10.287.130:FF:000038">
    <property type="entry name" value="Sensory transduction histidine kinase"/>
    <property type="match status" value="1"/>
</dbReference>
<evidence type="ECO:0000256" key="8">
    <source>
        <dbReference type="ARBA" id="ARBA00022840"/>
    </source>
</evidence>
<keyword evidence="7" id="KW-0418">Kinase</keyword>
<evidence type="ECO:0000256" key="2">
    <source>
        <dbReference type="ARBA" id="ARBA00004370"/>
    </source>
</evidence>
<dbReference type="EMBL" id="PYGI01000021">
    <property type="protein sequence ID" value="PSL11908.1"/>
    <property type="molecule type" value="Genomic_DNA"/>
</dbReference>
<dbReference type="PROSITE" id="PS50110">
    <property type="entry name" value="RESPONSE_REGULATORY"/>
    <property type="match status" value="1"/>
</dbReference>
<evidence type="ECO:0000313" key="15">
    <source>
        <dbReference type="EMBL" id="PSL11908.1"/>
    </source>
</evidence>
<dbReference type="Pfam" id="PF00072">
    <property type="entry name" value="Response_reg"/>
    <property type="match status" value="1"/>
</dbReference>
<keyword evidence="9" id="KW-0902">Two-component regulatory system</keyword>
<dbReference type="PANTHER" id="PTHR43047:SF72">
    <property type="entry name" value="OSMOSENSING HISTIDINE PROTEIN KINASE SLN1"/>
    <property type="match status" value="1"/>
</dbReference>
<dbReference type="InterPro" id="IPR035965">
    <property type="entry name" value="PAS-like_dom_sf"/>
</dbReference>
<feature type="domain" description="PAS" evidence="14">
    <location>
        <begin position="176"/>
        <end position="228"/>
    </location>
</feature>
<evidence type="ECO:0000259" key="13">
    <source>
        <dbReference type="PROSITE" id="PS50110"/>
    </source>
</evidence>
<dbReference type="GO" id="GO:0006355">
    <property type="term" value="P:regulation of DNA-templated transcription"/>
    <property type="evidence" value="ECO:0007669"/>
    <property type="project" value="InterPro"/>
</dbReference>
<dbReference type="NCBIfam" id="TIGR00229">
    <property type="entry name" value="sensory_box"/>
    <property type="match status" value="1"/>
</dbReference>
<keyword evidence="6" id="KW-0547">Nucleotide-binding</keyword>
<feature type="domain" description="Response regulatory" evidence="13">
    <location>
        <begin position="756"/>
        <end position="873"/>
    </location>
</feature>
<dbReference type="Pfam" id="PF13185">
    <property type="entry name" value="GAF_2"/>
    <property type="match status" value="1"/>
</dbReference>
<feature type="domain" description="Histidine kinase" evidence="12">
    <location>
        <begin position="512"/>
        <end position="730"/>
    </location>
</feature>
<dbReference type="SUPFAM" id="SSF55781">
    <property type="entry name" value="GAF domain-like"/>
    <property type="match status" value="2"/>
</dbReference>
<keyword evidence="8" id="KW-0067">ATP-binding</keyword>
<dbReference type="SUPFAM" id="SSF52172">
    <property type="entry name" value="CheY-like"/>
    <property type="match status" value="1"/>
</dbReference>
<dbReference type="CDD" id="cd00082">
    <property type="entry name" value="HisKA"/>
    <property type="match status" value="1"/>
</dbReference>
<evidence type="ECO:0000259" key="12">
    <source>
        <dbReference type="PROSITE" id="PS50109"/>
    </source>
</evidence>
<gene>
    <name evidence="15" type="ORF">CLV44_12116</name>
</gene>
<dbReference type="GO" id="GO:0009927">
    <property type="term" value="F:histidine phosphotransfer kinase activity"/>
    <property type="evidence" value="ECO:0007669"/>
    <property type="project" value="TreeGrafter"/>
</dbReference>
<evidence type="ECO:0000256" key="11">
    <source>
        <dbReference type="PROSITE-ProRule" id="PRU00169"/>
    </source>
</evidence>
<dbReference type="GO" id="GO:0000155">
    <property type="term" value="F:phosphorelay sensor kinase activity"/>
    <property type="evidence" value="ECO:0007669"/>
    <property type="project" value="InterPro"/>
</dbReference>
<dbReference type="SMART" id="SM00091">
    <property type="entry name" value="PAS"/>
    <property type="match status" value="1"/>
</dbReference>
<accession>A0A2P8ER44</accession>
<protein>
    <recommendedName>
        <fullName evidence="3">histidine kinase</fullName>
        <ecNumber evidence="3">2.7.13.3</ecNumber>
    </recommendedName>
</protein>
<evidence type="ECO:0000256" key="1">
    <source>
        <dbReference type="ARBA" id="ARBA00000085"/>
    </source>
</evidence>
<dbReference type="SUPFAM" id="SSF55874">
    <property type="entry name" value="ATPase domain of HSP90 chaperone/DNA topoisomerase II/histidine kinase"/>
    <property type="match status" value="1"/>
</dbReference>
<dbReference type="Gene3D" id="1.10.287.130">
    <property type="match status" value="1"/>
</dbReference>
<dbReference type="OrthoDB" id="8573350at2"/>
<dbReference type="PROSITE" id="PS50109">
    <property type="entry name" value="HIS_KIN"/>
    <property type="match status" value="1"/>
</dbReference>
<dbReference type="SUPFAM" id="SSF55785">
    <property type="entry name" value="PYP-like sensor domain (PAS domain)"/>
    <property type="match status" value="1"/>
</dbReference>
<keyword evidence="16" id="KW-1185">Reference proteome</keyword>
<dbReference type="InterPro" id="IPR004358">
    <property type="entry name" value="Sig_transdc_His_kin-like_C"/>
</dbReference>
<dbReference type="PROSITE" id="PS50112">
    <property type="entry name" value="PAS"/>
    <property type="match status" value="1"/>
</dbReference>
<dbReference type="SUPFAM" id="SSF47384">
    <property type="entry name" value="Homodimeric domain of signal transducing histidine kinase"/>
    <property type="match status" value="1"/>
</dbReference>
<dbReference type="InterPro" id="IPR011006">
    <property type="entry name" value="CheY-like_superfamily"/>
</dbReference>
<dbReference type="InterPro" id="IPR003661">
    <property type="entry name" value="HisK_dim/P_dom"/>
</dbReference>
<dbReference type="SMART" id="SM00448">
    <property type="entry name" value="REC"/>
    <property type="match status" value="1"/>
</dbReference>
<dbReference type="RefSeq" id="WP_106592766.1">
    <property type="nucleotide sequence ID" value="NZ_PYGI01000021.1"/>
</dbReference>
<dbReference type="SMART" id="SM00388">
    <property type="entry name" value="HisKA"/>
    <property type="match status" value="1"/>
</dbReference>
<dbReference type="CDD" id="cd00130">
    <property type="entry name" value="PAS"/>
    <property type="match status" value="1"/>
</dbReference>
<dbReference type="InterPro" id="IPR003594">
    <property type="entry name" value="HATPase_dom"/>
</dbReference>
<comment type="subcellular location">
    <subcellularLocation>
        <location evidence="2">Membrane</location>
    </subcellularLocation>
</comment>
<proteinExistence type="predicted"/>
<comment type="caution">
    <text evidence="15">The sequence shown here is derived from an EMBL/GenBank/DDBJ whole genome shotgun (WGS) entry which is preliminary data.</text>
</comment>
<dbReference type="Gene3D" id="3.30.450.20">
    <property type="entry name" value="PAS domain"/>
    <property type="match status" value="1"/>
</dbReference>
<dbReference type="SMART" id="SM00065">
    <property type="entry name" value="GAF"/>
    <property type="match status" value="2"/>
</dbReference>
<dbReference type="CDD" id="cd16922">
    <property type="entry name" value="HATPase_EvgS-ArcB-TorS-like"/>
    <property type="match status" value="1"/>
</dbReference>
<dbReference type="AlphaFoldDB" id="A0A2P8ER44"/>